<evidence type="ECO:0000256" key="1">
    <source>
        <dbReference type="SAM" id="MobiDB-lite"/>
    </source>
</evidence>
<evidence type="ECO:0008006" key="4">
    <source>
        <dbReference type="Google" id="ProtNLM"/>
    </source>
</evidence>
<dbReference type="EMBL" id="CP107906">
    <property type="protein sequence ID" value="WUG92873.1"/>
    <property type="molecule type" value="Genomic_DNA"/>
</dbReference>
<protein>
    <recommendedName>
        <fullName evidence="4">Helicase C-terminal domain-containing protein</fullName>
    </recommendedName>
</protein>
<sequence length="270" mass="29647">MDECHAIGAPAAVAAVNRAAVRRWVGLSATPYRADQMDALITMQCGPVRHEIADQTTFTKHLTVHPTAFTTEETGDDGVSFQALYGELAADEERNARIAADIADAARRGRHSLALSNRLEHLDRLAEALHHHGIHPMLLHGRLSAAERAEVRAALDSQDTGPTVLLAIDKVAGEGFDAARLDCLFLTSPFRFKGKSIQHPRRCDCVDLRPATPCRRDEAGTAAFRRSWSRGTAPDDPRPNCPTRHWPRCAPRSLTSPDEIFGKGRMHEAD</sequence>
<organism evidence="2 3">
    <name type="scientific">Streptomyces violaceus</name>
    <name type="common">Streptomyces venezuelae</name>
    <dbReference type="NCBI Taxonomy" id="1936"/>
    <lineage>
        <taxon>Bacteria</taxon>
        <taxon>Bacillati</taxon>
        <taxon>Actinomycetota</taxon>
        <taxon>Actinomycetes</taxon>
        <taxon>Kitasatosporales</taxon>
        <taxon>Streptomycetaceae</taxon>
        <taxon>Streptomyces</taxon>
    </lineage>
</organism>
<proteinExistence type="predicted"/>
<dbReference type="SUPFAM" id="SSF52540">
    <property type="entry name" value="P-loop containing nucleoside triphosphate hydrolases"/>
    <property type="match status" value="1"/>
</dbReference>
<dbReference type="InterPro" id="IPR027417">
    <property type="entry name" value="P-loop_NTPase"/>
</dbReference>
<accession>A0ABZ1NMB9</accession>
<gene>
    <name evidence="2" type="ORF">OHB29_07435</name>
</gene>
<name>A0ABZ1NMB9_STRVL</name>
<evidence type="ECO:0000313" key="3">
    <source>
        <dbReference type="Proteomes" id="UP001341259"/>
    </source>
</evidence>
<dbReference type="Proteomes" id="UP001341259">
    <property type="component" value="Chromosome"/>
</dbReference>
<reference evidence="2 3" key="1">
    <citation type="submission" date="2022-10" db="EMBL/GenBank/DDBJ databases">
        <title>The complete genomes of actinobacterial strains from the NBC collection.</title>
        <authorList>
            <person name="Joergensen T.S."/>
            <person name="Alvarez Arevalo M."/>
            <person name="Sterndorff E.B."/>
            <person name="Faurdal D."/>
            <person name="Vuksanovic O."/>
            <person name="Mourched A.-S."/>
            <person name="Charusanti P."/>
            <person name="Shaw S."/>
            <person name="Blin K."/>
            <person name="Weber T."/>
        </authorList>
    </citation>
    <scope>NUCLEOTIDE SEQUENCE [LARGE SCALE GENOMIC DNA]</scope>
    <source>
        <strain evidence="2 3">NBC_00456</strain>
    </source>
</reference>
<feature type="region of interest" description="Disordered" evidence="1">
    <location>
        <begin position="225"/>
        <end position="270"/>
    </location>
</feature>
<feature type="compositionally biased region" description="Basic and acidic residues" evidence="1">
    <location>
        <begin position="260"/>
        <end position="270"/>
    </location>
</feature>
<evidence type="ECO:0000313" key="2">
    <source>
        <dbReference type="EMBL" id="WUG92873.1"/>
    </source>
</evidence>
<dbReference type="Gene3D" id="3.40.50.300">
    <property type="entry name" value="P-loop containing nucleotide triphosphate hydrolases"/>
    <property type="match status" value="1"/>
</dbReference>
<keyword evidence="3" id="KW-1185">Reference proteome</keyword>